<evidence type="ECO:0000256" key="2">
    <source>
        <dbReference type="SAM" id="MobiDB-lite"/>
    </source>
</evidence>
<feature type="domain" description="RRM" evidence="3">
    <location>
        <begin position="49"/>
        <end position="127"/>
    </location>
</feature>
<dbReference type="GO" id="GO:0003723">
    <property type="term" value="F:RNA binding"/>
    <property type="evidence" value="ECO:0007669"/>
    <property type="project" value="UniProtKB-UniRule"/>
</dbReference>
<comment type="caution">
    <text evidence="4">The sequence shown here is derived from an EMBL/GenBank/DDBJ whole genome shotgun (WGS) entry which is preliminary data.</text>
</comment>
<protein>
    <submittedName>
        <fullName evidence="4">Serine/arginine-rich splicing factor SR45a-like</fullName>
    </submittedName>
</protein>
<name>A0AAX6EM92_IRIPA</name>
<sequence length="252" mass="28166">MSPLKEVRYTSRSITPPPKRRSSSISPPRARARSRSRSQDPGYASNPGNNLYITGLSTRVTTSDLEEHFSKEGKVRECEVVLDPRSRESRGFAFITMESVEDADRCIKHLNRSVLEGRLITVEKAKRKCGRTPTPGHYYGSRDRRGVYIGLCCTSQKHMVDVGGLAATLHIDRVKESIRILGDEGKDPDHHTIRILGEEGKDPDLQILGAEGKDPDHHMQRIQTEGVGSMARSVPCQLPAMETIIDQTRIHD</sequence>
<keyword evidence="1" id="KW-0694">RNA-binding</keyword>
<dbReference type="InterPro" id="IPR050441">
    <property type="entry name" value="RBM"/>
</dbReference>
<dbReference type="Gene3D" id="3.30.70.330">
    <property type="match status" value="1"/>
</dbReference>
<proteinExistence type="predicted"/>
<evidence type="ECO:0000313" key="5">
    <source>
        <dbReference type="Proteomes" id="UP001140949"/>
    </source>
</evidence>
<dbReference type="InterPro" id="IPR012677">
    <property type="entry name" value="Nucleotide-bd_a/b_plait_sf"/>
</dbReference>
<dbReference type="Proteomes" id="UP001140949">
    <property type="component" value="Unassembled WGS sequence"/>
</dbReference>
<dbReference type="PANTHER" id="PTHR48034">
    <property type="entry name" value="TRANSFORMER-2 SEX-DETERMINING PROTEIN-RELATED"/>
    <property type="match status" value="1"/>
</dbReference>
<reference evidence="4" key="1">
    <citation type="journal article" date="2023" name="GigaByte">
        <title>Genome assembly of the bearded iris, Iris pallida Lam.</title>
        <authorList>
            <person name="Bruccoleri R.E."/>
            <person name="Oakeley E.J."/>
            <person name="Faust A.M.E."/>
            <person name="Altorfer M."/>
            <person name="Dessus-Babus S."/>
            <person name="Burckhardt D."/>
            <person name="Oertli M."/>
            <person name="Naumann U."/>
            <person name="Petersen F."/>
            <person name="Wong J."/>
        </authorList>
    </citation>
    <scope>NUCLEOTIDE SEQUENCE</scope>
    <source>
        <strain evidence="4">GSM-AAB239-AS_SAM_17_03QT</strain>
    </source>
</reference>
<evidence type="ECO:0000313" key="4">
    <source>
        <dbReference type="EMBL" id="KAJ6804945.1"/>
    </source>
</evidence>
<evidence type="ECO:0000259" key="3">
    <source>
        <dbReference type="PROSITE" id="PS50102"/>
    </source>
</evidence>
<dbReference type="CDD" id="cd12417">
    <property type="entry name" value="RRM_SAFB_like"/>
    <property type="match status" value="1"/>
</dbReference>
<dbReference type="SMART" id="SM00360">
    <property type="entry name" value="RRM"/>
    <property type="match status" value="1"/>
</dbReference>
<gene>
    <name evidence="4" type="ORF">M6B38_185460</name>
</gene>
<dbReference type="EMBL" id="JANAVB010035714">
    <property type="protein sequence ID" value="KAJ6804945.1"/>
    <property type="molecule type" value="Genomic_DNA"/>
</dbReference>
<dbReference type="InterPro" id="IPR000504">
    <property type="entry name" value="RRM_dom"/>
</dbReference>
<dbReference type="Pfam" id="PF00076">
    <property type="entry name" value="RRM_1"/>
    <property type="match status" value="1"/>
</dbReference>
<evidence type="ECO:0000256" key="1">
    <source>
        <dbReference type="PROSITE-ProRule" id="PRU00176"/>
    </source>
</evidence>
<dbReference type="PROSITE" id="PS50102">
    <property type="entry name" value="RRM"/>
    <property type="match status" value="1"/>
</dbReference>
<keyword evidence="5" id="KW-1185">Reference proteome</keyword>
<dbReference type="AlphaFoldDB" id="A0AAX6EM92"/>
<dbReference type="InterPro" id="IPR035979">
    <property type="entry name" value="RBD_domain_sf"/>
</dbReference>
<reference evidence="4" key="2">
    <citation type="submission" date="2023-04" db="EMBL/GenBank/DDBJ databases">
        <authorList>
            <person name="Bruccoleri R.E."/>
            <person name="Oakeley E.J."/>
            <person name="Faust A.-M."/>
            <person name="Dessus-Babus S."/>
            <person name="Altorfer M."/>
            <person name="Burckhardt D."/>
            <person name="Oertli M."/>
            <person name="Naumann U."/>
            <person name="Petersen F."/>
            <person name="Wong J."/>
        </authorList>
    </citation>
    <scope>NUCLEOTIDE SEQUENCE</scope>
    <source>
        <strain evidence="4">GSM-AAB239-AS_SAM_17_03QT</strain>
        <tissue evidence="4">Leaf</tissue>
    </source>
</reference>
<accession>A0AAX6EM92</accession>
<feature type="region of interest" description="Disordered" evidence="2">
    <location>
        <begin position="1"/>
        <end position="51"/>
    </location>
</feature>
<organism evidence="4 5">
    <name type="scientific">Iris pallida</name>
    <name type="common">Sweet iris</name>
    <dbReference type="NCBI Taxonomy" id="29817"/>
    <lineage>
        <taxon>Eukaryota</taxon>
        <taxon>Viridiplantae</taxon>
        <taxon>Streptophyta</taxon>
        <taxon>Embryophyta</taxon>
        <taxon>Tracheophyta</taxon>
        <taxon>Spermatophyta</taxon>
        <taxon>Magnoliopsida</taxon>
        <taxon>Liliopsida</taxon>
        <taxon>Asparagales</taxon>
        <taxon>Iridaceae</taxon>
        <taxon>Iridoideae</taxon>
        <taxon>Irideae</taxon>
        <taxon>Iris</taxon>
    </lineage>
</organism>
<dbReference type="SUPFAM" id="SSF54928">
    <property type="entry name" value="RNA-binding domain, RBD"/>
    <property type="match status" value="1"/>
</dbReference>